<name>A0A6A0A0R4_HAELA</name>
<comment type="caution">
    <text evidence="2">The sequence shown here is derived from an EMBL/GenBank/DDBJ whole genome shotgun (WGS) entry which is preliminary data.</text>
</comment>
<evidence type="ECO:0000256" key="1">
    <source>
        <dbReference type="SAM" id="MobiDB-lite"/>
    </source>
</evidence>
<feature type="region of interest" description="Disordered" evidence="1">
    <location>
        <begin position="85"/>
        <end position="109"/>
    </location>
</feature>
<organism evidence="2 3">
    <name type="scientific">Haematococcus lacustris</name>
    <name type="common">Green alga</name>
    <name type="synonym">Haematococcus pluvialis</name>
    <dbReference type="NCBI Taxonomy" id="44745"/>
    <lineage>
        <taxon>Eukaryota</taxon>
        <taxon>Viridiplantae</taxon>
        <taxon>Chlorophyta</taxon>
        <taxon>core chlorophytes</taxon>
        <taxon>Chlorophyceae</taxon>
        <taxon>CS clade</taxon>
        <taxon>Chlamydomonadales</taxon>
        <taxon>Haematococcaceae</taxon>
        <taxon>Haematococcus</taxon>
    </lineage>
</organism>
<keyword evidence="3" id="KW-1185">Reference proteome</keyword>
<feature type="region of interest" description="Disordered" evidence="1">
    <location>
        <begin position="1"/>
        <end position="41"/>
    </location>
</feature>
<proteinExistence type="predicted"/>
<feature type="compositionally biased region" description="Polar residues" evidence="1">
    <location>
        <begin position="16"/>
        <end position="26"/>
    </location>
</feature>
<protein>
    <submittedName>
        <fullName evidence="2">Uncharacterized protein</fullName>
    </submittedName>
</protein>
<gene>
    <name evidence="2" type="ORF">HaLaN_22814</name>
</gene>
<sequence>MARPALGWGTPDVGPSSGTLLNLGQISSTGRSGDSGAGRGSGSVCSFSFDLDVDVALDLLDQELEGGPGTATSSPFVLCQAGSLSASRAGPSPLWARTSPSASPLNKSEGGMALVAHPAADTDSTAAWAGNRGVGENHAKDQSLVAKADMAIAAVSLAAALHPSALPHVSGTSTNASSNASSSPTSRPALPKSRLPQPMQPSQPRLASPEAVWDLISGASPPSPCTFTPHLQPSEASCHEAQEPSTPSQASWGSSNGSAVGPGGAGAGSQAADEVGSPAASHLSSLASSGAWTCVTLSADQVVTPPTGGGGAAAAAPTSRASSCSGSVGGSNNGSLGASSHGSNGSPYLSSPSSAKPGPGPASTSGEYSRCASCASPLSSQASLGSSGAASNGMAGLLTLSPPDHPVAGLQQPSRP</sequence>
<feature type="region of interest" description="Disordered" evidence="1">
    <location>
        <begin position="303"/>
        <end position="416"/>
    </location>
</feature>
<feature type="region of interest" description="Disordered" evidence="1">
    <location>
        <begin position="223"/>
        <end position="276"/>
    </location>
</feature>
<feature type="compositionally biased region" description="Low complexity" evidence="1">
    <location>
        <begin position="313"/>
        <end position="326"/>
    </location>
</feature>
<feature type="compositionally biased region" description="Polar residues" evidence="1">
    <location>
        <begin position="243"/>
        <end position="252"/>
    </location>
</feature>
<feature type="region of interest" description="Disordered" evidence="1">
    <location>
        <begin position="169"/>
        <end position="207"/>
    </location>
</feature>
<accession>A0A6A0A0R4</accession>
<reference evidence="2 3" key="1">
    <citation type="submission" date="2020-02" db="EMBL/GenBank/DDBJ databases">
        <title>Draft genome sequence of Haematococcus lacustris strain NIES-144.</title>
        <authorList>
            <person name="Morimoto D."/>
            <person name="Nakagawa S."/>
            <person name="Yoshida T."/>
            <person name="Sawayama S."/>
        </authorList>
    </citation>
    <scope>NUCLEOTIDE SEQUENCE [LARGE SCALE GENOMIC DNA]</scope>
    <source>
        <strain evidence="2 3">NIES-144</strain>
    </source>
</reference>
<evidence type="ECO:0000313" key="2">
    <source>
        <dbReference type="EMBL" id="GFH24934.1"/>
    </source>
</evidence>
<dbReference type="Proteomes" id="UP000485058">
    <property type="component" value="Unassembled WGS sequence"/>
</dbReference>
<dbReference type="EMBL" id="BLLF01002672">
    <property type="protein sequence ID" value="GFH24934.1"/>
    <property type="molecule type" value="Genomic_DNA"/>
</dbReference>
<feature type="compositionally biased region" description="Low complexity" evidence="1">
    <location>
        <begin position="333"/>
        <end position="366"/>
    </location>
</feature>
<evidence type="ECO:0000313" key="3">
    <source>
        <dbReference type="Proteomes" id="UP000485058"/>
    </source>
</evidence>
<feature type="compositionally biased region" description="Low complexity" evidence="1">
    <location>
        <begin position="375"/>
        <end position="398"/>
    </location>
</feature>
<feature type="compositionally biased region" description="Polar residues" evidence="1">
    <location>
        <begin position="225"/>
        <end position="235"/>
    </location>
</feature>
<feature type="compositionally biased region" description="Low complexity" evidence="1">
    <location>
        <begin position="169"/>
        <end position="189"/>
    </location>
</feature>
<dbReference type="AlphaFoldDB" id="A0A6A0A0R4"/>